<organism evidence="1 2">
    <name type="scientific">bacterium (Candidatus Blackallbacteria) CG17_big_fil_post_rev_8_21_14_2_50_48_46</name>
    <dbReference type="NCBI Taxonomy" id="2014261"/>
    <lineage>
        <taxon>Bacteria</taxon>
        <taxon>Candidatus Blackallbacteria</taxon>
    </lineage>
</organism>
<name>A0A2M7GCA4_9BACT</name>
<proteinExistence type="predicted"/>
<dbReference type="Proteomes" id="UP000231019">
    <property type="component" value="Unassembled WGS sequence"/>
</dbReference>
<sequence>MNINKQISAIFEDQGLNTQEKCGWVFIDSKFPCLRAWIENFPQQSEKTLLQLNIEISFGLQERIIQNFVGLGTDKESAIDDALNYFKRASLPVLNAAFWPHSVHQDTIKQETWPLAEKNWEVCIGDLSCRVFGEEEDLLPEGILPALKKGIQNLSLTGQRHWVNLLYTHNQDENIHFEVHLDNQFSPELKNDLGNIEWKKSDQFYSLKLFLILKNKGAEPEREIPKPSTDIETALLWFCKSTLFAYDWPDAEYIEELVLMGLEPNLAREIVYFTPSALARKIIEANNTQVSPYYLRLNADGEELERGLLKEHPVFQAAQTSFEYLSEDVIKLLTLKSSEIGALSQAALDGRNPRELELGPFVYFEEDPLEVGFLRAKTLLHTLMNSTDHNRAKKAWWKFW</sequence>
<reference evidence="1 2" key="1">
    <citation type="submission" date="2017-09" db="EMBL/GenBank/DDBJ databases">
        <title>Depth-based differentiation of microbial function through sediment-hosted aquifers and enrichment of novel symbionts in the deep terrestrial subsurface.</title>
        <authorList>
            <person name="Probst A.J."/>
            <person name="Ladd B."/>
            <person name="Jarett J.K."/>
            <person name="Geller-Mcgrath D.E."/>
            <person name="Sieber C.M."/>
            <person name="Emerson J.B."/>
            <person name="Anantharaman K."/>
            <person name="Thomas B.C."/>
            <person name="Malmstrom R."/>
            <person name="Stieglmeier M."/>
            <person name="Klingl A."/>
            <person name="Woyke T."/>
            <person name="Ryan C.M."/>
            <person name="Banfield J.F."/>
        </authorList>
    </citation>
    <scope>NUCLEOTIDE SEQUENCE [LARGE SCALE GENOMIC DNA]</scope>
    <source>
        <strain evidence="1">CG17_big_fil_post_rev_8_21_14_2_50_48_46</strain>
    </source>
</reference>
<protein>
    <submittedName>
        <fullName evidence="1">Uncharacterized protein</fullName>
    </submittedName>
</protein>
<dbReference type="AlphaFoldDB" id="A0A2M7GCA4"/>
<gene>
    <name evidence="1" type="ORF">COW36_01665</name>
</gene>
<accession>A0A2M7GCA4</accession>
<evidence type="ECO:0000313" key="1">
    <source>
        <dbReference type="EMBL" id="PIW19573.1"/>
    </source>
</evidence>
<dbReference type="InterPro" id="IPR045929">
    <property type="entry name" value="DUF6348"/>
</dbReference>
<dbReference type="Pfam" id="PF19875">
    <property type="entry name" value="DUF6348"/>
    <property type="match status" value="1"/>
</dbReference>
<dbReference type="EMBL" id="PFFQ01000004">
    <property type="protein sequence ID" value="PIW19573.1"/>
    <property type="molecule type" value="Genomic_DNA"/>
</dbReference>
<evidence type="ECO:0000313" key="2">
    <source>
        <dbReference type="Proteomes" id="UP000231019"/>
    </source>
</evidence>
<comment type="caution">
    <text evidence="1">The sequence shown here is derived from an EMBL/GenBank/DDBJ whole genome shotgun (WGS) entry which is preliminary data.</text>
</comment>